<dbReference type="AlphaFoldDB" id="A0A9W9MN10"/>
<evidence type="ECO:0000256" key="1">
    <source>
        <dbReference type="SAM" id="MobiDB-lite"/>
    </source>
</evidence>
<accession>A0A9W9MN10</accession>
<feature type="region of interest" description="Disordered" evidence="1">
    <location>
        <begin position="171"/>
        <end position="193"/>
    </location>
</feature>
<keyword evidence="3" id="KW-1185">Reference proteome</keyword>
<organism evidence="2 3">
    <name type="scientific">Penicillium cinerascens</name>
    <dbReference type="NCBI Taxonomy" id="70096"/>
    <lineage>
        <taxon>Eukaryota</taxon>
        <taxon>Fungi</taxon>
        <taxon>Dikarya</taxon>
        <taxon>Ascomycota</taxon>
        <taxon>Pezizomycotina</taxon>
        <taxon>Eurotiomycetes</taxon>
        <taxon>Eurotiomycetidae</taxon>
        <taxon>Eurotiales</taxon>
        <taxon>Aspergillaceae</taxon>
        <taxon>Penicillium</taxon>
    </lineage>
</organism>
<dbReference type="EMBL" id="JAPQKR010000012">
    <property type="protein sequence ID" value="KAJ5204371.1"/>
    <property type="molecule type" value="Genomic_DNA"/>
</dbReference>
<gene>
    <name evidence="2" type="ORF">N7498_005250</name>
</gene>
<dbReference type="RefSeq" id="XP_058308850.1">
    <property type="nucleotide sequence ID" value="XM_058452312.1"/>
</dbReference>
<dbReference type="OrthoDB" id="3235083at2759"/>
<evidence type="ECO:0000313" key="2">
    <source>
        <dbReference type="EMBL" id="KAJ5204371.1"/>
    </source>
</evidence>
<comment type="caution">
    <text evidence="2">The sequence shown here is derived from an EMBL/GenBank/DDBJ whole genome shotgun (WGS) entry which is preliminary data.</text>
</comment>
<protein>
    <submittedName>
        <fullName evidence="2">Uncharacterized protein</fullName>
    </submittedName>
</protein>
<evidence type="ECO:0000313" key="3">
    <source>
        <dbReference type="Proteomes" id="UP001150904"/>
    </source>
</evidence>
<name>A0A9W9MN10_9EURO</name>
<proteinExistence type="predicted"/>
<reference evidence="2" key="1">
    <citation type="submission" date="2022-12" db="EMBL/GenBank/DDBJ databases">
        <authorList>
            <person name="Petersen C."/>
        </authorList>
    </citation>
    <scope>NUCLEOTIDE SEQUENCE</scope>
    <source>
        <strain evidence="2">IBT 15544</strain>
    </source>
</reference>
<sequence>MYHAAIDCYNAIAGAIEFVRNKIEVAFAKLVPWLGFIFNWSDIKRTHLVMKNIMKHNELYHNLVSPFIETIIHIVWVFPPFFAIAANNDRHDSDWFSLGANLTFDLGGILTIFTAPAIVGPGPECDAVFVVAEVLSITYGVLCVCSAGTHPALLVTRNNVPNHNECTVSVAGNPNTHSTAKDHPPKPLQFRTP</sequence>
<dbReference type="GeneID" id="83179613"/>
<reference evidence="2" key="2">
    <citation type="journal article" date="2023" name="IMA Fungus">
        <title>Comparative genomic study of the Penicillium genus elucidates a diverse pangenome and 15 lateral gene transfer events.</title>
        <authorList>
            <person name="Petersen C."/>
            <person name="Sorensen T."/>
            <person name="Nielsen M.R."/>
            <person name="Sondergaard T.E."/>
            <person name="Sorensen J.L."/>
            <person name="Fitzpatrick D.A."/>
            <person name="Frisvad J.C."/>
            <person name="Nielsen K.L."/>
        </authorList>
    </citation>
    <scope>NUCLEOTIDE SEQUENCE</scope>
    <source>
        <strain evidence="2">IBT 15544</strain>
    </source>
</reference>
<dbReference type="Proteomes" id="UP001150904">
    <property type="component" value="Unassembled WGS sequence"/>
</dbReference>